<feature type="domain" description="PGM1 C-terminal" evidence="1">
    <location>
        <begin position="456"/>
        <end position="507"/>
    </location>
</feature>
<organism evidence="3 4">
    <name type="scientific">Chroogloeocystis siderophila 5.2 s.c.1</name>
    <dbReference type="NCBI Taxonomy" id="247279"/>
    <lineage>
        <taxon>Bacteria</taxon>
        <taxon>Bacillati</taxon>
        <taxon>Cyanobacteriota</taxon>
        <taxon>Cyanophyceae</taxon>
        <taxon>Oscillatoriophycideae</taxon>
        <taxon>Chroococcales</taxon>
        <taxon>Chroococcaceae</taxon>
        <taxon>Chroogloeocystis</taxon>
    </lineage>
</organism>
<feature type="domain" description="IQCH-like ATP-grasp" evidence="2">
    <location>
        <begin position="180"/>
        <end position="250"/>
    </location>
</feature>
<dbReference type="STRING" id="247279.NIES1031_10235"/>
<protein>
    <submittedName>
        <fullName evidence="3">Carboxylate-amine ligase</fullName>
    </submittedName>
</protein>
<evidence type="ECO:0000259" key="1">
    <source>
        <dbReference type="Pfam" id="PF18105"/>
    </source>
</evidence>
<dbReference type="Pfam" id="PF24923">
    <property type="entry name" value="ATP-grasp_IQCH"/>
    <property type="match status" value="2"/>
</dbReference>
<dbReference type="EMBL" id="MRCC01000007">
    <property type="protein sequence ID" value="OKH27086.1"/>
    <property type="molecule type" value="Genomic_DNA"/>
</dbReference>
<gene>
    <name evidence="3" type="ORF">NIES1031_10235</name>
</gene>
<dbReference type="PANTHER" id="PTHR14465:SF0">
    <property type="entry name" value="IQ DOMAIN-CONTAINING PROTEIN H"/>
    <property type="match status" value="1"/>
</dbReference>
<reference evidence="3 4" key="1">
    <citation type="submission" date="2016-11" db="EMBL/GenBank/DDBJ databases">
        <title>Draft Genome Sequences of Nine Cyanobacterial Strains from Diverse Habitats.</title>
        <authorList>
            <person name="Zhu T."/>
            <person name="Hou S."/>
            <person name="Lu X."/>
            <person name="Hess W.R."/>
        </authorList>
    </citation>
    <scope>NUCLEOTIDE SEQUENCE [LARGE SCALE GENOMIC DNA]</scope>
    <source>
        <strain evidence="3 4">5.2 s.c.1</strain>
    </source>
</reference>
<keyword evidence="3" id="KW-0436">Ligase</keyword>
<dbReference type="PANTHER" id="PTHR14465">
    <property type="entry name" value="IQ DOMAIN-CONTAINING PROTEIN H"/>
    <property type="match status" value="1"/>
</dbReference>
<dbReference type="Proteomes" id="UP000185984">
    <property type="component" value="Unassembled WGS sequence"/>
</dbReference>
<sequence>MQTLDPSLIETQHIEVFKQLQSQLRDRWATIELFDQSDADILVIPSLSVDQRELLKIPGCHHYEERLLFSLIRLQNPRTRLIYVTSQPIHPSVIDYYLQLLPGIPFSHARDRLLLLSTYDSSLKPLTQKILERPRLIQRIRQALDLKNAYMICYNSSFLESELSVRIGVPLYACDPQLSIWGTKSGSRQIFTESGVPHPDGSGSVWNAQELAAEAANLWERKPEIKRLVVKLNEGISGEANALLDLKPIHHLAPGSATREQRIEAITQRFGTMSFQATSENWANFSTRIPELGAIVEEFIEGDIKRSPSVQGRITPSGEVEILSTHDQILGGPDGQIYLGCRFPADEAYRMRLQELGTKVGRKLAEKGALERFGVDFIAVQQPDRNGIQHWDLQAIEINLRKGGTTHPFMTLKLLTNGRYHPATGMFYSPHGRPKYYIATDNLQKERYRGLLPSDLMDIIAYHRLHFDTGTETGTVFHLMGCLSEFGKLGLTSIGDSPQQAEEIYNKVVKILDEETRHNPHNLTWELDACGPIIWNGAT</sequence>
<proteinExistence type="predicted"/>
<name>A0A1U7HU25_9CHRO</name>
<dbReference type="InterPro" id="IPR038752">
    <property type="entry name" value="IQCH"/>
</dbReference>
<dbReference type="OrthoDB" id="164032at2"/>
<dbReference type="RefSeq" id="WP_073549298.1">
    <property type="nucleotide sequence ID" value="NZ_CAWMVK010000041.1"/>
</dbReference>
<keyword evidence="4" id="KW-1185">Reference proteome</keyword>
<evidence type="ECO:0000313" key="3">
    <source>
        <dbReference type="EMBL" id="OKH27086.1"/>
    </source>
</evidence>
<evidence type="ECO:0000259" key="2">
    <source>
        <dbReference type="Pfam" id="PF24923"/>
    </source>
</evidence>
<dbReference type="AlphaFoldDB" id="A0A1U7HU25"/>
<dbReference type="GO" id="GO:0016874">
    <property type="term" value="F:ligase activity"/>
    <property type="evidence" value="ECO:0007669"/>
    <property type="project" value="UniProtKB-KW"/>
</dbReference>
<evidence type="ECO:0000313" key="4">
    <source>
        <dbReference type="Proteomes" id="UP000185984"/>
    </source>
</evidence>
<dbReference type="InterPro" id="IPR041356">
    <property type="entry name" value="PGM1_C"/>
</dbReference>
<dbReference type="Pfam" id="PF18105">
    <property type="entry name" value="PGM1_C"/>
    <property type="match status" value="1"/>
</dbReference>
<comment type="caution">
    <text evidence="3">The sequence shown here is derived from an EMBL/GenBank/DDBJ whole genome shotgun (WGS) entry which is preliminary data.</text>
</comment>
<dbReference type="InterPro" id="IPR056855">
    <property type="entry name" value="ATP-grasp_IQCH"/>
</dbReference>
<feature type="domain" description="IQCH-like ATP-grasp" evidence="2">
    <location>
        <begin position="265"/>
        <end position="393"/>
    </location>
</feature>
<accession>A0A1U7HU25</accession>